<dbReference type="SUPFAM" id="SSF81383">
    <property type="entry name" value="F-box domain"/>
    <property type="match status" value="1"/>
</dbReference>
<dbReference type="AlphaFoldDB" id="A0A4S4KW59"/>
<dbReference type="InterPro" id="IPR036047">
    <property type="entry name" value="F-box-like_dom_sf"/>
</dbReference>
<dbReference type="InterPro" id="IPR001810">
    <property type="entry name" value="F-box_dom"/>
</dbReference>
<comment type="caution">
    <text evidence="2">The sequence shown here is derived from an EMBL/GenBank/DDBJ whole genome shotgun (WGS) entry which is preliminary data.</text>
</comment>
<reference evidence="2 3" key="1">
    <citation type="submission" date="2019-02" db="EMBL/GenBank/DDBJ databases">
        <title>Genome sequencing of the rare red list fungi Phellinidium pouzarii.</title>
        <authorList>
            <person name="Buettner E."/>
            <person name="Kellner H."/>
        </authorList>
    </citation>
    <scope>NUCLEOTIDE SEQUENCE [LARGE SCALE GENOMIC DNA]</scope>
    <source>
        <strain evidence="2 3">DSM 108285</strain>
    </source>
</reference>
<dbReference type="OrthoDB" id="3047634at2759"/>
<proteinExistence type="predicted"/>
<dbReference type="Proteomes" id="UP000308199">
    <property type="component" value="Unassembled WGS sequence"/>
</dbReference>
<gene>
    <name evidence="2" type="ORF">EW145_g6649</name>
</gene>
<feature type="domain" description="F-box" evidence="1">
    <location>
        <begin position="5"/>
        <end position="52"/>
    </location>
</feature>
<organism evidence="2 3">
    <name type="scientific">Phellinidium pouzarii</name>
    <dbReference type="NCBI Taxonomy" id="167371"/>
    <lineage>
        <taxon>Eukaryota</taxon>
        <taxon>Fungi</taxon>
        <taxon>Dikarya</taxon>
        <taxon>Basidiomycota</taxon>
        <taxon>Agaricomycotina</taxon>
        <taxon>Agaricomycetes</taxon>
        <taxon>Hymenochaetales</taxon>
        <taxon>Hymenochaetaceae</taxon>
        <taxon>Phellinidium</taxon>
    </lineage>
</organism>
<protein>
    <recommendedName>
        <fullName evidence="1">F-box domain-containing protein</fullName>
    </recommendedName>
</protein>
<dbReference type="PROSITE" id="PS50181">
    <property type="entry name" value="FBOX"/>
    <property type="match status" value="1"/>
</dbReference>
<sequence length="513" mass="57597">MPYTSCSPMILPDELIIEIITYCHIEDAIRIGMTCKYMQILCDSTRTIWLSLLQNLDITQAPDIIPQQPVETLSTEDLRSKAIRAARKARAWKIPDAYQAAGTPTYGISPHIIADLYRDINEGAVTSWGELRAIPDGQHVLLENLGLLELWSLKPRTRKWVSRSPPGRPRSCFSFDFELQEGGKSLIITALSGEGNNNLLSVFKLDTRTWESELVLERAIPLIFLLEVMIRGELIMLHLTRNSRIMLMNWKTSSGLFIDLDELPNNMFGSSHIRVTLVANNYLFIAEATDVITLHAFPVSSVAAHWSQSSLFREWEHIRYSSPHGRLLSPFNLEVSRVLRIRLDGFRREADDGPCMLALHAFKPVWKTGGENVPIEIYVVSCNMVSERRDLLSYRVQLSRVVGSSTNEGNVLLDEASDGVCRLALVSQNRAETALIPWKLSNISNSGHIFSLHDTFECYMLFCDAPQPAHVFPLAPHFVPKGINKFSTNVTVEPTSGAVTIGAPGLLRVVQFE</sequence>
<evidence type="ECO:0000313" key="3">
    <source>
        <dbReference type="Proteomes" id="UP000308199"/>
    </source>
</evidence>
<accession>A0A4S4KW59</accession>
<evidence type="ECO:0000259" key="1">
    <source>
        <dbReference type="PROSITE" id="PS50181"/>
    </source>
</evidence>
<evidence type="ECO:0000313" key="2">
    <source>
        <dbReference type="EMBL" id="THH02965.1"/>
    </source>
</evidence>
<dbReference type="EMBL" id="SGPK01000527">
    <property type="protein sequence ID" value="THH02965.1"/>
    <property type="molecule type" value="Genomic_DNA"/>
</dbReference>
<name>A0A4S4KW59_9AGAM</name>
<keyword evidence="3" id="KW-1185">Reference proteome</keyword>
<dbReference type="Pfam" id="PF00646">
    <property type="entry name" value="F-box"/>
    <property type="match status" value="1"/>
</dbReference>